<dbReference type="Proteomes" id="UP000253426">
    <property type="component" value="Unassembled WGS sequence"/>
</dbReference>
<evidence type="ECO:0000313" key="2">
    <source>
        <dbReference type="Proteomes" id="UP000253426"/>
    </source>
</evidence>
<reference evidence="1 2" key="1">
    <citation type="submission" date="2018-06" db="EMBL/GenBank/DDBJ databases">
        <title>Genomic Encyclopedia of Type Strains, Phase IV (KMG-IV): sequencing the most valuable type-strain genomes for metagenomic binning, comparative biology and taxonomic classification.</title>
        <authorList>
            <person name="Goeker M."/>
        </authorList>
    </citation>
    <scope>NUCLEOTIDE SEQUENCE [LARGE SCALE GENOMIC DNA]</scope>
    <source>
        <strain evidence="1 2">DSM 25532</strain>
    </source>
</reference>
<dbReference type="OrthoDB" id="7343073at2"/>
<dbReference type="AlphaFoldDB" id="A0A366HXA1"/>
<dbReference type="EMBL" id="QNRR01000001">
    <property type="protein sequence ID" value="RBP48115.1"/>
    <property type="molecule type" value="Genomic_DNA"/>
</dbReference>
<sequence>MSASSTWRKKITQTCRGAAKAAFPKVYQFLSSYRFRQHCKKRYGKFQNQVRPLLYGGAPPTVLSGPFQGLPYLDEVGLWGPILPKWIGSYEDELHPFLERLFQSPPSVIVDVGAAEGYYAVLLAARLPDTVVHAFDIDPFARRAQARLARLNQISNLRINLLCTFEELGKLLGPAKSKGLLFCDIEGGETFLIDPMKCPALRDSVIVVELHETKDSPGESTRNLLQSRFQDSHDIEYVSHAPKSIPHYLEITRNVLSPADLSTALNEVRGASRGYLIMHPRQSA</sequence>
<dbReference type="Gene3D" id="3.40.50.150">
    <property type="entry name" value="Vaccinia Virus protein VP39"/>
    <property type="match status" value="1"/>
</dbReference>
<protein>
    <recommendedName>
        <fullName evidence="3">FkbM family methyltransferase</fullName>
    </recommendedName>
</protein>
<name>A0A366HXA1_9BACT</name>
<dbReference type="InterPro" id="IPR029063">
    <property type="entry name" value="SAM-dependent_MTases_sf"/>
</dbReference>
<dbReference type="RefSeq" id="WP_113956989.1">
    <property type="nucleotide sequence ID" value="NZ_QNRR01000001.1"/>
</dbReference>
<dbReference type="SUPFAM" id="SSF53335">
    <property type="entry name" value="S-adenosyl-L-methionine-dependent methyltransferases"/>
    <property type="match status" value="1"/>
</dbReference>
<comment type="caution">
    <text evidence="1">The sequence shown here is derived from an EMBL/GenBank/DDBJ whole genome shotgun (WGS) entry which is preliminary data.</text>
</comment>
<gene>
    <name evidence="1" type="ORF">DES53_101915</name>
</gene>
<organism evidence="1 2">
    <name type="scientific">Roseimicrobium gellanilyticum</name>
    <dbReference type="NCBI Taxonomy" id="748857"/>
    <lineage>
        <taxon>Bacteria</taxon>
        <taxon>Pseudomonadati</taxon>
        <taxon>Verrucomicrobiota</taxon>
        <taxon>Verrucomicrobiia</taxon>
        <taxon>Verrucomicrobiales</taxon>
        <taxon>Verrucomicrobiaceae</taxon>
        <taxon>Roseimicrobium</taxon>
    </lineage>
</organism>
<evidence type="ECO:0000313" key="1">
    <source>
        <dbReference type="EMBL" id="RBP48115.1"/>
    </source>
</evidence>
<proteinExistence type="predicted"/>
<keyword evidence="2" id="KW-1185">Reference proteome</keyword>
<accession>A0A366HXA1</accession>
<evidence type="ECO:0008006" key="3">
    <source>
        <dbReference type="Google" id="ProtNLM"/>
    </source>
</evidence>